<protein>
    <recommendedName>
        <fullName evidence="11">Kinetochore protein NDC80</fullName>
    </recommendedName>
</protein>
<keyword evidence="6 11" id="KW-0995">Kinetochore</keyword>
<dbReference type="GO" id="GO:0051315">
    <property type="term" value="P:attachment of mitotic spindle microtubules to kinetochore"/>
    <property type="evidence" value="ECO:0007669"/>
    <property type="project" value="UniProtKB-UniRule"/>
</dbReference>
<keyword evidence="10 11" id="KW-0137">Centromere</keyword>
<evidence type="ECO:0000256" key="11">
    <source>
        <dbReference type="RuleBase" id="RU368072"/>
    </source>
</evidence>
<evidence type="ECO:0000259" key="14">
    <source>
        <dbReference type="Pfam" id="PF03801"/>
    </source>
</evidence>
<evidence type="ECO:0000256" key="10">
    <source>
        <dbReference type="ARBA" id="ARBA00023328"/>
    </source>
</evidence>
<feature type="domain" description="Kinetochore protein Ndc80 CH" evidence="14">
    <location>
        <begin position="90"/>
        <end position="224"/>
    </location>
</feature>
<comment type="caution">
    <text evidence="15">The sequence shown here is derived from an EMBL/GenBank/DDBJ whole genome shotgun (WGS) entry which is preliminary data.</text>
</comment>
<dbReference type="InterPro" id="IPR055260">
    <property type="entry name" value="Ndc80_CH"/>
</dbReference>
<dbReference type="PANTHER" id="PTHR10643">
    <property type="entry name" value="KINETOCHORE PROTEIN NDC80"/>
    <property type="match status" value="1"/>
</dbReference>
<evidence type="ECO:0000256" key="5">
    <source>
        <dbReference type="ARBA" id="ARBA00022776"/>
    </source>
</evidence>
<evidence type="ECO:0000313" key="15">
    <source>
        <dbReference type="EMBL" id="CAH2353438.1"/>
    </source>
</evidence>
<comment type="subunit">
    <text evidence="2">Component of the NDC80 complex, which consists of NDC80, NUF2, SPC24 and SPC25.</text>
</comment>
<sequence>MMSEHPPPSILRRNGHRLSIPSATRQSLRKSFIFDNSNTPSINIGNGGGIGSAKRKSLISTPASSTSKRRLSSFLPSSQQTPNSSQQIPLHTSQIPLSQQSQLQVQQKVDPRPLRDKNYISLIQQEIFDFLSVNKFEVESNHSLTSKTLRQPTQKDFVLIYQFLYHKVDPFYQFAKNFDTDVLTSLKMLNYPYIDTLNRSSLSSVSPQNWPNVLGMLYWLVKLNLRISIFDISEFLNSESTLVSPDDKLDQIFINYTRAAYQSYLQNDDNYQPFYEEMMSKYEAFRKKLSQDITDLEKVTEQLSNEFKSLEQQLQLIETNENQSRALETDLVQLKAYNETLESARTARQEKLALIQEELDRQDQKLESLREQKVQCEAELKKNGLNVLDIDKLLNERDLISREITKEQETIDKLNNDYQIKEIDIHKKFESLNNFINQYNNIVDRLTRSRESEIRFSDLKLTIGSNLLDNGANPHDPMSILSNKVLSEERSKLENFRMGIRKNFNELQKKSIEIQGELDVMEGVKSQLQEKFETLEDDFARSVRTSDSIKEYGTNVQHSYAISIHKLHNEIKDLKFNSNNKEILLETDNVLRDLEMKFGTIEREVFHERMELQTKVYELIDDIIKFKLHIQEKLEEVSTLALEESKEESSDA</sequence>
<comment type="subcellular location">
    <subcellularLocation>
        <location evidence="11">Chromosome</location>
        <location evidence="11">Centromere</location>
        <location evidence="11">Kinetochore</location>
    </subcellularLocation>
    <subcellularLocation>
        <location evidence="11">Nucleus</location>
    </subcellularLocation>
</comment>
<keyword evidence="5 11" id="KW-0498">Mitosis</keyword>
<comment type="function">
    <text evidence="11">Acts as a component of the essential kinetochore-associated NDC80 complex, which is required for chromosome segregation and spindle checkpoint activity.</text>
</comment>
<dbReference type="PANTHER" id="PTHR10643:SF2">
    <property type="entry name" value="KINETOCHORE PROTEIN NDC80 HOMOLOG"/>
    <property type="match status" value="1"/>
</dbReference>
<dbReference type="GO" id="GO:0005634">
    <property type="term" value="C:nucleus"/>
    <property type="evidence" value="ECO:0007669"/>
    <property type="project" value="UniProtKB-SubCell"/>
</dbReference>
<keyword evidence="3 11" id="KW-0158">Chromosome</keyword>
<dbReference type="FunFam" id="1.10.418.30:FF:000001">
    <property type="entry name" value="Probable kinetochore protein ndc80"/>
    <property type="match status" value="1"/>
</dbReference>
<dbReference type="GO" id="GO:0051301">
    <property type="term" value="P:cell division"/>
    <property type="evidence" value="ECO:0007669"/>
    <property type="project" value="UniProtKB-UniRule"/>
</dbReference>
<evidence type="ECO:0000256" key="8">
    <source>
        <dbReference type="ARBA" id="ARBA00023242"/>
    </source>
</evidence>
<reference evidence="15" key="1">
    <citation type="submission" date="2022-03" db="EMBL/GenBank/DDBJ databases">
        <authorList>
            <person name="Legras J.-L."/>
            <person name="Devillers H."/>
            <person name="Grondin C."/>
        </authorList>
    </citation>
    <scope>NUCLEOTIDE SEQUENCE</scope>
    <source>
        <strain evidence="15">CLIB 1423</strain>
    </source>
</reference>
<accession>A0A9P0VZB8</accession>
<evidence type="ECO:0000256" key="7">
    <source>
        <dbReference type="ARBA" id="ARBA00023054"/>
    </source>
</evidence>
<dbReference type="AlphaFoldDB" id="A0A9P0VZB8"/>
<dbReference type="Proteomes" id="UP000837801">
    <property type="component" value="Unassembled WGS sequence"/>
</dbReference>
<evidence type="ECO:0000256" key="12">
    <source>
        <dbReference type="SAM" id="Coils"/>
    </source>
</evidence>
<dbReference type="Gene3D" id="1.10.418.30">
    <property type="entry name" value="Ncd80 complex, Ncd80 subunit"/>
    <property type="match status" value="1"/>
</dbReference>
<evidence type="ECO:0000256" key="3">
    <source>
        <dbReference type="ARBA" id="ARBA00022454"/>
    </source>
</evidence>
<keyword evidence="4 11" id="KW-0132">Cell division</keyword>
<keyword evidence="16" id="KW-1185">Reference proteome</keyword>
<feature type="region of interest" description="Disordered" evidence="13">
    <location>
        <begin position="1"/>
        <end position="23"/>
    </location>
</feature>
<keyword evidence="7 12" id="KW-0175">Coiled coil</keyword>
<evidence type="ECO:0000256" key="13">
    <source>
        <dbReference type="SAM" id="MobiDB-lite"/>
    </source>
</evidence>
<feature type="coiled-coil region" evidence="12">
    <location>
        <begin position="286"/>
        <end position="424"/>
    </location>
</feature>
<evidence type="ECO:0000256" key="6">
    <source>
        <dbReference type="ARBA" id="ARBA00022838"/>
    </source>
</evidence>
<organism evidence="15 16">
    <name type="scientific">[Candida] railenensis</name>
    <dbReference type="NCBI Taxonomy" id="45579"/>
    <lineage>
        <taxon>Eukaryota</taxon>
        <taxon>Fungi</taxon>
        <taxon>Dikarya</taxon>
        <taxon>Ascomycota</taxon>
        <taxon>Saccharomycotina</taxon>
        <taxon>Pichiomycetes</taxon>
        <taxon>Debaryomycetaceae</taxon>
        <taxon>Kurtzmaniella</taxon>
    </lineage>
</organism>
<name>A0A9P0VZB8_9ASCO</name>
<comment type="similarity">
    <text evidence="1 11">Belongs to the NDC80/HEC1 family.</text>
</comment>
<dbReference type="InterPro" id="IPR038273">
    <property type="entry name" value="Ndc80_sf"/>
</dbReference>
<dbReference type="GO" id="GO:0031262">
    <property type="term" value="C:Ndc80 complex"/>
    <property type="evidence" value="ECO:0007669"/>
    <property type="project" value="UniProtKB-UniRule"/>
</dbReference>
<dbReference type="InterPro" id="IPR005550">
    <property type="entry name" value="Kinetochore_Ndc80"/>
</dbReference>
<dbReference type="OrthoDB" id="7459479at2759"/>
<evidence type="ECO:0000313" key="16">
    <source>
        <dbReference type="Proteomes" id="UP000837801"/>
    </source>
</evidence>
<keyword evidence="8 11" id="KW-0539">Nucleus</keyword>
<proteinExistence type="inferred from homology"/>
<evidence type="ECO:0000256" key="2">
    <source>
        <dbReference type="ARBA" id="ARBA00011562"/>
    </source>
</evidence>
<feature type="compositionally biased region" description="Low complexity" evidence="13">
    <location>
        <begin position="76"/>
        <end position="89"/>
    </location>
</feature>
<gene>
    <name evidence="15" type="ORF">CLIB1423_10S05006</name>
</gene>
<evidence type="ECO:0000256" key="1">
    <source>
        <dbReference type="ARBA" id="ARBA00007050"/>
    </source>
</evidence>
<dbReference type="EMBL" id="CAKXYY010000010">
    <property type="protein sequence ID" value="CAH2353438.1"/>
    <property type="molecule type" value="Genomic_DNA"/>
</dbReference>
<evidence type="ECO:0000256" key="4">
    <source>
        <dbReference type="ARBA" id="ARBA00022618"/>
    </source>
</evidence>
<keyword evidence="9 11" id="KW-0131">Cell cycle</keyword>
<evidence type="ECO:0000256" key="9">
    <source>
        <dbReference type="ARBA" id="ARBA00023306"/>
    </source>
</evidence>
<dbReference type="Pfam" id="PF03801">
    <property type="entry name" value="Ndc80_HEC"/>
    <property type="match status" value="1"/>
</dbReference>
<feature type="region of interest" description="Disordered" evidence="13">
    <location>
        <begin position="35"/>
        <end position="89"/>
    </location>
</feature>